<evidence type="ECO:0000313" key="17">
    <source>
        <dbReference type="Proteomes" id="UP000035016"/>
    </source>
</evidence>
<dbReference type="GO" id="GO:0046523">
    <property type="term" value="F:S-methyl-5-thioribose-1-phosphate isomerase activity"/>
    <property type="evidence" value="ECO:0007669"/>
    <property type="project" value="UniProtKB-UniRule"/>
</dbReference>
<dbReference type="NCBIfam" id="TIGR00524">
    <property type="entry name" value="eIF-2B_rel"/>
    <property type="match status" value="1"/>
</dbReference>
<dbReference type="InterPro" id="IPR011559">
    <property type="entry name" value="Initiation_fac_2B_a/b/d"/>
</dbReference>
<dbReference type="SUPFAM" id="SSF100950">
    <property type="entry name" value="NagB/RpiA/CoA transferase-like"/>
    <property type="match status" value="1"/>
</dbReference>
<dbReference type="EMBL" id="LN831790">
    <property type="protein sequence ID" value="CQR59551.1"/>
    <property type="molecule type" value="Genomic_DNA"/>
</dbReference>
<dbReference type="EC" id="2.4.2.7" evidence="13"/>
<evidence type="ECO:0000256" key="2">
    <source>
        <dbReference type="ARBA" id="ARBA00003968"/>
    </source>
</evidence>
<evidence type="ECO:0000259" key="15">
    <source>
        <dbReference type="Pfam" id="PF00156"/>
    </source>
</evidence>
<dbReference type="NCBIfam" id="NF002636">
    <property type="entry name" value="PRK02304.1-5"/>
    <property type="match status" value="1"/>
</dbReference>
<dbReference type="GO" id="GO:0005737">
    <property type="term" value="C:cytoplasm"/>
    <property type="evidence" value="ECO:0007669"/>
    <property type="project" value="UniProtKB-SubCell"/>
</dbReference>
<evidence type="ECO:0000256" key="3">
    <source>
        <dbReference type="ARBA" id="ARBA00004496"/>
    </source>
</evidence>
<dbReference type="InterPro" id="IPR005764">
    <property type="entry name" value="Ade_phspho_trans"/>
</dbReference>
<comment type="subcellular location">
    <subcellularLocation>
        <location evidence="3 13">Cytoplasm</location>
    </subcellularLocation>
</comment>
<dbReference type="HAMAP" id="MF_00004">
    <property type="entry name" value="Aden_phosphoribosyltr"/>
    <property type="match status" value="1"/>
</dbReference>
<evidence type="ECO:0000256" key="8">
    <source>
        <dbReference type="ARBA" id="ARBA00022676"/>
    </source>
</evidence>
<keyword evidence="7 13" id="KW-0963">Cytoplasm</keyword>
<dbReference type="GO" id="GO:0006166">
    <property type="term" value="P:purine ribonucleoside salvage"/>
    <property type="evidence" value="ECO:0007669"/>
    <property type="project" value="UniProtKB-KW"/>
</dbReference>
<accession>A0A0F7VRV5</accession>
<comment type="pathway">
    <text evidence="4 13">Purine metabolism; AMP biosynthesis via salvage pathway; AMP from adenine: step 1/1.</text>
</comment>
<dbReference type="GO" id="GO:0019509">
    <property type="term" value="P:L-methionine salvage from methylthioadenosine"/>
    <property type="evidence" value="ECO:0007669"/>
    <property type="project" value="UniProtKB-UniRule"/>
</dbReference>
<feature type="site" description="Transition state stabilizer" evidence="14">
    <location>
        <position position="152"/>
    </location>
</feature>
<name>A0A0F7VRV5_STRLW</name>
<dbReference type="Gene3D" id="3.40.50.2020">
    <property type="match status" value="1"/>
</dbReference>
<comment type="similarity">
    <text evidence="5 13">Belongs to the purine/pyrimidine phosphoribosyltransferase family.</text>
</comment>
<dbReference type="GO" id="GO:0044209">
    <property type="term" value="P:AMP salvage"/>
    <property type="evidence" value="ECO:0007669"/>
    <property type="project" value="UniProtKB-UniRule"/>
</dbReference>
<evidence type="ECO:0000256" key="13">
    <source>
        <dbReference type="HAMAP-Rule" id="MF_00004"/>
    </source>
</evidence>
<dbReference type="PANTHER" id="PTHR43475">
    <property type="entry name" value="METHYLTHIORIBOSE-1-PHOSPHATE ISOMERASE"/>
    <property type="match status" value="1"/>
</dbReference>
<dbReference type="SUPFAM" id="SSF53271">
    <property type="entry name" value="PRTase-like"/>
    <property type="match status" value="1"/>
</dbReference>
<comment type="similarity">
    <text evidence="14">Belongs to the EIF-2B alpha/beta/delta subunits family. MtnA subfamily.</text>
</comment>
<keyword evidence="10 13" id="KW-0660">Purine salvage</keyword>
<dbReference type="CDD" id="cd06223">
    <property type="entry name" value="PRTases_typeI"/>
    <property type="match status" value="1"/>
</dbReference>
<dbReference type="InterPro" id="IPR042529">
    <property type="entry name" value="IF_2B-like_C"/>
</dbReference>
<dbReference type="PANTHER" id="PTHR43475:SF1">
    <property type="entry name" value="METHYLTHIORIBOSE-1-PHOSPHATE ISOMERASE"/>
    <property type="match status" value="1"/>
</dbReference>
<dbReference type="GO" id="GO:0003999">
    <property type="term" value="F:adenine phosphoribosyltransferase activity"/>
    <property type="evidence" value="ECO:0007669"/>
    <property type="project" value="UniProtKB-UniRule"/>
</dbReference>
<dbReference type="Pfam" id="PF00156">
    <property type="entry name" value="Pribosyltran"/>
    <property type="match status" value="1"/>
</dbReference>
<dbReference type="EC" id="5.3.1.23" evidence="14"/>
<organism evidence="16 17">
    <name type="scientific">Streptomyces leeuwenhoekii</name>
    <dbReference type="NCBI Taxonomy" id="1437453"/>
    <lineage>
        <taxon>Bacteria</taxon>
        <taxon>Bacillati</taxon>
        <taxon>Actinomycetota</taxon>
        <taxon>Actinomycetes</taxon>
        <taxon>Kitasatosporales</taxon>
        <taxon>Streptomycetaceae</taxon>
        <taxon>Streptomyces</taxon>
    </lineage>
</organism>
<feature type="binding site" evidence="14">
    <location>
        <position position="191"/>
    </location>
    <ligand>
        <name>substrate</name>
    </ligand>
</feature>
<keyword evidence="14" id="KW-0028">Amino-acid biosynthesis</keyword>
<dbReference type="Pfam" id="PF01008">
    <property type="entry name" value="IF-2B"/>
    <property type="match status" value="1"/>
</dbReference>
<gene>
    <name evidence="16" type="primary">sle_00890</name>
    <name evidence="13" type="synonym">apt</name>
    <name evidence="14" type="synonym">mtnA</name>
</gene>
<dbReference type="InterPro" id="IPR029057">
    <property type="entry name" value="PRTase-like"/>
</dbReference>
<dbReference type="UniPathway" id="UPA00588">
    <property type="reaction ID" value="UER00646"/>
</dbReference>
<feature type="binding site" evidence="14">
    <location>
        <position position="87"/>
    </location>
    <ligand>
        <name>substrate</name>
    </ligand>
</feature>
<evidence type="ECO:0000313" key="16">
    <source>
        <dbReference type="EMBL" id="CQR59551.1"/>
    </source>
</evidence>
<feature type="binding site" evidence="14">
    <location>
        <begin position="242"/>
        <end position="243"/>
    </location>
    <ligand>
        <name>substrate</name>
    </ligand>
</feature>
<comment type="pathway">
    <text evidence="14">Amino-acid biosynthesis; L-methionine biosynthesis via salvage pathway; L-methionine from S-methyl-5-thio-alpha-D-ribose 1-phosphate: step 1/6.</text>
</comment>
<proteinExistence type="inferred from homology"/>
<keyword evidence="11 14" id="KW-0413">Isomerase</keyword>
<evidence type="ECO:0000256" key="6">
    <source>
        <dbReference type="ARBA" id="ARBA00011738"/>
    </source>
</evidence>
<keyword evidence="9 13" id="KW-0808">Transferase</keyword>
<sequence>MERSVAWEDDTIVTVDQRALPHAYRPLRLTTVDGLIDAITSLAIRGAPAIGVAGALGVAMSAIRHTSDGVVDAASVHADAARIAAARPTAVNLARGVGRALSRLADGPQSVLFEAEAMLREDEEINRTAARRAADLVKLLCPQRPLRVLTHCNTGRLATTAWGTALGAVRALSAEGLIEEVLVDETRPLLQGARLTTWELAEADIPHRLCVDSAGPAALDNAMVDCVLVGADRIAGNGDVANKVGTYSLAAAAARAGVPFVVVAPESTLDPSTATGRDIAIEERPADEVTHYAGRPVAPAGTPVFNPAFDITPHSLVTAVVTERAVMPGGRPTPSQEVAHEYSAGRSDPAVLSRRVLERCREIPDFPRAGVAFQDLGEVYRDHTLLGDIATGVQDRFRGRCDLVLALEARGFPLGAIVAQRLGTALVLGRKPGKLPGAVLSVDYGLEYGSDSLEVQEDAVPPGARVLVVDDVLATGGTLDAAIRLVEACGAEVCGLAVITELAELGGRARLRGHELFAASLVGVPHPATVQLPAPSNA</sequence>
<comment type="catalytic activity">
    <reaction evidence="1 13">
        <text>AMP + diphosphate = 5-phospho-alpha-D-ribose 1-diphosphate + adenine</text>
        <dbReference type="Rhea" id="RHEA:16609"/>
        <dbReference type="ChEBI" id="CHEBI:16708"/>
        <dbReference type="ChEBI" id="CHEBI:33019"/>
        <dbReference type="ChEBI" id="CHEBI:58017"/>
        <dbReference type="ChEBI" id="CHEBI:456215"/>
        <dbReference type="EC" id="2.4.2.7"/>
    </reaction>
</comment>
<feature type="domain" description="Phosphoribosyltransferase" evidence="15">
    <location>
        <begin position="394"/>
        <end position="500"/>
    </location>
</feature>
<dbReference type="FunFam" id="3.40.50.10470:FF:000006">
    <property type="entry name" value="Methylthioribose-1-phosphate isomerase"/>
    <property type="match status" value="1"/>
</dbReference>
<evidence type="ECO:0000256" key="5">
    <source>
        <dbReference type="ARBA" id="ARBA00008391"/>
    </source>
</evidence>
<dbReference type="InterPro" id="IPR037171">
    <property type="entry name" value="NagB/RpiA_transferase-like"/>
</dbReference>
<protein>
    <recommendedName>
        <fullName evidence="13 14">Multifunctional fusion protein</fullName>
    </recommendedName>
    <domain>
        <recommendedName>
            <fullName evidence="14">Methylthioribose-1-phosphate isomerase</fullName>
            <shortName evidence="14">M1Pi</shortName>
            <shortName evidence="14">MTR-1-P isomerase</shortName>
            <ecNumber evidence="14">5.3.1.23</ecNumber>
        </recommendedName>
        <alternativeName>
            <fullName evidence="14">S-methyl-5-thioribose-1-phosphate isomerase</fullName>
        </alternativeName>
    </domain>
    <domain>
        <recommendedName>
            <fullName evidence="13">Adenine phosphoribosyltransferase</fullName>
            <shortName evidence="13">APRT</shortName>
            <ecNumber evidence="13">2.4.2.7</ecNumber>
        </recommendedName>
    </domain>
</protein>
<feature type="active site" description="Proton donor" evidence="14">
    <location>
        <position position="232"/>
    </location>
</feature>
<dbReference type="InterPro" id="IPR005251">
    <property type="entry name" value="IF-M1Pi"/>
</dbReference>
<reference evidence="16 17" key="1">
    <citation type="submission" date="2015-02" db="EMBL/GenBank/DDBJ databases">
        <authorList>
            <person name="Gomez-Escribano P.J."/>
        </authorList>
    </citation>
    <scope>NUCLEOTIDE SEQUENCE [LARGE SCALE GENOMIC DNA]</scope>
    <source>
        <strain evidence="17">C34 (DSM 42122 / NRRL B-24963)</strain>
    </source>
</reference>
<dbReference type="Gene3D" id="3.40.50.10470">
    <property type="entry name" value="Translation initiation factor eif-2b, domain 2"/>
    <property type="match status" value="1"/>
</dbReference>
<dbReference type="Gene3D" id="1.20.120.420">
    <property type="entry name" value="translation initiation factor eif-2b, domain 1"/>
    <property type="match status" value="1"/>
</dbReference>
<dbReference type="FunFam" id="3.40.50.2020:FF:000004">
    <property type="entry name" value="Adenine phosphoribosyltransferase"/>
    <property type="match status" value="1"/>
</dbReference>
<comment type="function">
    <text evidence="2 13">Catalyzes a salvage reaction resulting in the formation of AMP, that is energically less costly than de novo synthesis.</text>
</comment>
<comment type="subunit">
    <text evidence="6 13">Homodimer.</text>
</comment>
<comment type="catalytic activity">
    <reaction evidence="12 14">
        <text>5-(methylsulfanyl)-alpha-D-ribose 1-phosphate = 5-(methylsulfanyl)-D-ribulose 1-phosphate</text>
        <dbReference type="Rhea" id="RHEA:19989"/>
        <dbReference type="ChEBI" id="CHEBI:58533"/>
        <dbReference type="ChEBI" id="CHEBI:58548"/>
        <dbReference type="EC" id="5.3.1.23"/>
    </reaction>
</comment>
<dbReference type="InterPro" id="IPR000836">
    <property type="entry name" value="PRTase_dom"/>
</dbReference>
<dbReference type="AlphaFoldDB" id="A0A0F7VRV5"/>
<comment type="function">
    <text evidence="14">Catalyzes the interconversion of methylthioribose-1-phosphate (MTR-1-P) into methylthioribulose-1-phosphate (MTRu-1-P).</text>
</comment>
<dbReference type="GO" id="GO:0006168">
    <property type="term" value="P:adenine salvage"/>
    <property type="evidence" value="ECO:0007669"/>
    <property type="project" value="InterPro"/>
</dbReference>
<dbReference type="NCBIfam" id="TIGR00512">
    <property type="entry name" value="salvage_mtnA"/>
    <property type="match status" value="1"/>
</dbReference>
<dbReference type="KEGG" id="sle:sle_00890"/>
<evidence type="ECO:0000256" key="11">
    <source>
        <dbReference type="ARBA" id="ARBA00023235"/>
    </source>
</evidence>
<keyword evidence="8 13" id="KW-0328">Glycosyltransferase</keyword>
<dbReference type="UniPathway" id="UPA00904">
    <property type="reaction ID" value="UER00874"/>
</dbReference>
<keyword evidence="14" id="KW-0486">Methionine biosynthesis</keyword>
<dbReference type="HAMAP" id="MF_01678">
    <property type="entry name" value="Salvage_MtnA"/>
    <property type="match status" value="1"/>
</dbReference>
<evidence type="ECO:0000256" key="14">
    <source>
        <dbReference type="HAMAP-Rule" id="MF_01678"/>
    </source>
</evidence>
<feature type="binding site" evidence="14">
    <location>
        <begin position="45"/>
        <end position="47"/>
    </location>
    <ligand>
        <name>substrate</name>
    </ligand>
</feature>
<evidence type="ECO:0000256" key="7">
    <source>
        <dbReference type="ARBA" id="ARBA00022490"/>
    </source>
</evidence>
<evidence type="ECO:0000256" key="9">
    <source>
        <dbReference type="ARBA" id="ARBA00022679"/>
    </source>
</evidence>
<dbReference type="RefSeq" id="WP_063833298.1">
    <property type="nucleotide sequence ID" value="NZ_AZSD01000034.1"/>
</dbReference>
<evidence type="ECO:0000256" key="12">
    <source>
        <dbReference type="ARBA" id="ARBA00052401"/>
    </source>
</evidence>
<dbReference type="InterPro" id="IPR027363">
    <property type="entry name" value="M1Pi_N"/>
</dbReference>
<evidence type="ECO:0000256" key="4">
    <source>
        <dbReference type="ARBA" id="ARBA00004659"/>
    </source>
</evidence>
<evidence type="ECO:0000256" key="10">
    <source>
        <dbReference type="ARBA" id="ARBA00022726"/>
    </source>
</evidence>
<dbReference type="NCBIfam" id="NF004326">
    <property type="entry name" value="PRK05720.1"/>
    <property type="match status" value="1"/>
</dbReference>
<dbReference type="InterPro" id="IPR000649">
    <property type="entry name" value="IF-2B-related"/>
</dbReference>
<evidence type="ECO:0000256" key="1">
    <source>
        <dbReference type="ARBA" id="ARBA00000868"/>
    </source>
</evidence>
<dbReference type="Proteomes" id="UP000035016">
    <property type="component" value="Chromosome Chromosome"/>
</dbReference>